<evidence type="ECO:0000313" key="7">
    <source>
        <dbReference type="Proteomes" id="UP000261380"/>
    </source>
</evidence>
<dbReference type="GO" id="GO:0009897">
    <property type="term" value="C:external side of plasma membrane"/>
    <property type="evidence" value="ECO:0007669"/>
    <property type="project" value="TreeGrafter"/>
</dbReference>
<dbReference type="Proteomes" id="UP000261380">
    <property type="component" value="Unplaced"/>
</dbReference>
<keyword evidence="3" id="KW-0393">Immunoglobulin domain</keyword>
<dbReference type="PROSITE" id="PS50835">
    <property type="entry name" value="IG_LIKE"/>
    <property type="match status" value="1"/>
</dbReference>
<accession>A0A3B5LZZ1</accession>
<protein>
    <recommendedName>
        <fullName evidence="5">Ig-like domain-containing protein</fullName>
    </recommendedName>
</protein>
<dbReference type="GO" id="GO:0001817">
    <property type="term" value="P:regulation of cytokine production"/>
    <property type="evidence" value="ECO:0007669"/>
    <property type="project" value="TreeGrafter"/>
</dbReference>
<reference evidence="6" key="2">
    <citation type="submission" date="2025-09" db="UniProtKB">
        <authorList>
            <consortium name="Ensembl"/>
        </authorList>
    </citation>
    <scope>IDENTIFICATION</scope>
</reference>
<keyword evidence="2" id="KW-0472">Membrane</keyword>
<keyword evidence="4" id="KW-0732">Signal</keyword>
<dbReference type="AlphaFoldDB" id="A0A3B5LZZ1"/>
<feature type="signal peptide" evidence="4">
    <location>
        <begin position="1"/>
        <end position="25"/>
    </location>
</feature>
<name>A0A3B5LZZ1_9TELE</name>
<dbReference type="PANTHER" id="PTHR24100">
    <property type="entry name" value="BUTYROPHILIN"/>
    <property type="match status" value="1"/>
</dbReference>
<evidence type="ECO:0000313" key="6">
    <source>
        <dbReference type="Ensembl" id="ENSXCOP00000017423.1"/>
    </source>
</evidence>
<dbReference type="Ensembl" id="ENSXCOT00000017645.1">
    <property type="protein sequence ID" value="ENSXCOP00000017423.1"/>
    <property type="gene ID" value="ENSXCOG00000013137.1"/>
</dbReference>
<dbReference type="InterPro" id="IPR003599">
    <property type="entry name" value="Ig_sub"/>
</dbReference>
<feature type="chain" id="PRO_5017237625" description="Ig-like domain-containing protein" evidence="4">
    <location>
        <begin position="26"/>
        <end position="156"/>
    </location>
</feature>
<sequence length="156" mass="17671">FSSRFFLFFSLLSPIFTLISQHASGLQVEVFEGAESVQLPCRVKVSESDGSTAVWDQDDLRIPTVHVRQPDGDYLRDQNRRYEGRTAMMEDALRTGDLSLTLRRPSFTDSGTFTCTVRRLGEELHQEAVELQVKGQCCSFSECSTCWKVFRTALCS</sequence>
<dbReference type="InterPro" id="IPR013783">
    <property type="entry name" value="Ig-like_fold"/>
</dbReference>
<dbReference type="PANTHER" id="PTHR24100:SF151">
    <property type="entry name" value="ICOS LIGAND"/>
    <property type="match status" value="1"/>
</dbReference>
<evidence type="ECO:0000256" key="4">
    <source>
        <dbReference type="SAM" id="SignalP"/>
    </source>
</evidence>
<reference evidence="6" key="1">
    <citation type="submission" date="2025-08" db="UniProtKB">
        <authorList>
            <consortium name="Ensembl"/>
        </authorList>
    </citation>
    <scope>IDENTIFICATION</scope>
</reference>
<evidence type="ECO:0000259" key="5">
    <source>
        <dbReference type="PROSITE" id="PS50835"/>
    </source>
</evidence>
<dbReference type="InterPro" id="IPR036179">
    <property type="entry name" value="Ig-like_dom_sf"/>
</dbReference>
<dbReference type="InterPro" id="IPR007110">
    <property type="entry name" value="Ig-like_dom"/>
</dbReference>
<dbReference type="SMART" id="SM00409">
    <property type="entry name" value="IG"/>
    <property type="match status" value="1"/>
</dbReference>
<dbReference type="GO" id="GO:0005102">
    <property type="term" value="F:signaling receptor binding"/>
    <property type="evidence" value="ECO:0007669"/>
    <property type="project" value="TreeGrafter"/>
</dbReference>
<evidence type="ECO:0000256" key="1">
    <source>
        <dbReference type="ARBA" id="ARBA00004370"/>
    </source>
</evidence>
<keyword evidence="7" id="KW-1185">Reference proteome</keyword>
<dbReference type="GeneTree" id="ENSGT01150000288053"/>
<dbReference type="GO" id="GO:0050852">
    <property type="term" value="P:T cell receptor signaling pathway"/>
    <property type="evidence" value="ECO:0007669"/>
    <property type="project" value="TreeGrafter"/>
</dbReference>
<evidence type="ECO:0000256" key="2">
    <source>
        <dbReference type="ARBA" id="ARBA00023136"/>
    </source>
</evidence>
<comment type="subcellular location">
    <subcellularLocation>
        <location evidence="1">Membrane</location>
    </subcellularLocation>
</comment>
<dbReference type="Gene3D" id="2.60.40.10">
    <property type="entry name" value="Immunoglobulins"/>
    <property type="match status" value="1"/>
</dbReference>
<dbReference type="SUPFAM" id="SSF48726">
    <property type="entry name" value="Immunoglobulin"/>
    <property type="match status" value="1"/>
</dbReference>
<dbReference type="InterPro" id="IPR050504">
    <property type="entry name" value="IgSF_BTN/MOG"/>
</dbReference>
<evidence type="ECO:0000256" key="3">
    <source>
        <dbReference type="ARBA" id="ARBA00023319"/>
    </source>
</evidence>
<dbReference type="InterPro" id="IPR013106">
    <property type="entry name" value="Ig_V-set"/>
</dbReference>
<organism evidence="6 7">
    <name type="scientific">Xiphophorus couchianus</name>
    <name type="common">Monterrey platyfish</name>
    <dbReference type="NCBI Taxonomy" id="32473"/>
    <lineage>
        <taxon>Eukaryota</taxon>
        <taxon>Metazoa</taxon>
        <taxon>Chordata</taxon>
        <taxon>Craniata</taxon>
        <taxon>Vertebrata</taxon>
        <taxon>Euteleostomi</taxon>
        <taxon>Actinopterygii</taxon>
        <taxon>Neopterygii</taxon>
        <taxon>Teleostei</taxon>
        <taxon>Neoteleostei</taxon>
        <taxon>Acanthomorphata</taxon>
        <taxon>Ovalentaria</taxon>
        <taxon>Atherinomorphae</taxon>
        <taxon>Cyprinodontiformes</taxon>
        <taxon>Poeciliidae</taxon>
        <taxon>Poeciliinae</taxon>
        <taxon>Xiphophorus</taxon>
    </lineage>
</organism>
<dbReference type="STRING" id="32473.ENSXCOP00000017423"/>
<feature type="domain" description="Ig-like" evidence="5">
    <location>
        <begin position="14"/>
        <end position="132"/>
    </location>
</feature>
<dbReference type="Pfam" id="PF07686">
    <property type="entry name" value="V-set"/>
    <property type="match status" value="1"/>
</dbReference>
<proteinExistence type="predicted"/>